<dbReference type="Proteomes" id="UP000708148">
    <property type="component" value="Unassembled WGS sequence"/>
</dbReference>
<accession>A0A8S1JA24</accession>
<feature type="compositionally biased region" description="Basic and acidic residues" evidence="1">
    <location>
        <begin position="72"/>
        <end position="85"/>
    </location>
</feature>
<dbReference type="EMBL" id="CAJHUC010002452">
    <property type="protein sequence ID" value="CAD7703843.1"/>
    <property type="molecule type" value="Genomic_DNA"/>
</dbReference>
<name>A0A8S1JA24_9CHLO</name>
<feature type="region of interest" description="Disordered" evidence="1">
    <location>
        <begin position="1"/>
        <end position="85"/>
    </location>
</feature>
<evidence type="ECO:0000256" key="1">
    <source>
        <dbReference type="SAM" id="MobiDB-lite"/>
    </source>
</evidence>
<keyword evidence="3" id="KW-1185">Reference proteome</keyword>
<protein>
    <submittedName>
        <fullName evidence="2">Uncharacterized protein</fullName>
    </submittedName>
</protein>
<evidence type="ECO:0000313" key="3">
    <source>
        <dbReference type="Proteomes" id="UP000708148"/>
    </source>
</evidence>
<gene>
    <name evidence="2" type="ORF">OSTQU699_LOCUS9200</name>
</gene>
<evidence type="ECO:0000313" key="2">
    <source>
        <dbReference type="EMBL" id="CAD7703843.1"/>
    </source>
</evidence>
<comment type="caution">
    <text evidence="2">The sequence shown here is derived from an EMBL/GenBank/DDBJ whole genome shotgun (WGS) entry which is preliminary data.</text>
</comment>
<reference evidence="2" key="1">
    <citation type="submission" date="2020-12" db="EMBL/GenBank/DDBJ databases">
        <authorList>
            <person name="Iha C."/>
        </authorList>
    </citation>
    <scope>NUCLEOTIDE SEQUENCE</scope>
</reference>
<proteinExistence type="predicted"/>
<organism evidence="2 3">
    <name type="scientific">Ostreobium quekettii</name>
    <dbReference type="NCBI Taxonomy" id="121088"/>
    <lineage>
        <taxon>Eukaryota</taxon>
        <taxon>Viridiplantae</taxon>
        <taxon>Chlorophyta</taxon>
        <taxon>core chlorophytes</taxon>
        <taxon>Ulvophyceae</taxon>
        <taxon>TCBD clade</taxon>
        <taxon>Bryopsidales</taxon>
        <taxon>Ostreobineae</taxon>
        <taxon>Ostreobiaceae</taxon>
        <taxon>Ostreobium</taxon>
    </lineage>
</organism>
<sequence>MHGVPLGAPCSHRAKPSGRDRPPTALQIRCDARTRGGDSGRPGRPVGQPGPPGAAPLGSSLGATPAGVAPAREAEGRSGSRLPEKADLVVVRTDGLSCQRETVNGALTSFCGFLQNQAIGWKNPLA</sequence>
<dbReference type="AlphaFoldDB" id="A0A8S1JA24"/>